<name>A0A1U7PKN7_9BACI</name>
<dbReference type="Pfam" id="PF02616">
    <property type="entry name" value="SMC_ScpA"/>
    <property type="match status" value="1"/>
</dbReference>
<keyword evidence="5" id="KW-0963">Cytoplasm</keyword>
<keyword evidence="3 5" id="KW-0131">Cell cycle</keyword>
<dbReference type="NCBIfam" id="NF000995">
    <property type="entry name" value="PRK00104.1-4"/>
    <property type="match status" value="1"/>
</dbReference>
<protein>
    <recommendedName>
        <fullName evidence="4 5">Segregation and condensation protein A</fullName>
    </recommendedName>
</protein>
<dbReference type="GO" id="GO:0005737">
    <property type="term" value="C:cytoplasm"/>
    <property type="evidence" value="ECO:0007669"/>
    <property type="project" value="UniProtKB-SubCell"/>
</dbReference>
<keyword evidence="7" id="KW-1185">Reference proteome</keyword>
<accession>A0A1U7PKN7</accession>
<dbReference type="GO" id="GO:0007059">
    <property type="term" value="P:chromosome segregation"/>
    <property type="evidence" value="ECO:0007669"/>
    <property type="project" value="UniProtKB-UniRule"/>
</dbReference>
<dbReference type="OrthoDB" id="9811016at2"/>
<evidence type="ECO:0000256" key="2">
    <source>
        <dbReference type="ARBA" id="ARBA00022829"/>
    </source>
</evidence>
<comment type="subunit">
    <text evidence="5">Component of a cohesin-like complex composed of ScpA, ScpB and the Smc homodimer, in which ScpA and ScpB bind to the head domain of Smc. The presence of the three proteins is required for the association of the complex with DNA.</text>
</comment>
<sequence>MSYLVKLEAFEGPLDLLLHLINRLEIDIYDIPMAELTKQYMDHVHTMKVLELNEMSEYLVMAATLLAIKSKMLLPVHDEEAPEPEDFLEDGPDPRDELVERLIEYRKYKEAASVLKEFEEERGRSYSRPPMEAYGDVPAPLPEEGLNIHDMIAAFRKMMERKKLRAPLRTRVARQDISISDTMEKVIGALGRSGGRAPFSSLFPSGEKSELVVTFLSILELMKRNEVAVEQEANFEELTVILKKEVD</sequence>
<comment type="subcellular location">
    <subcellularLocation>
        <location evidence="5">Cytoplasm</location>
    </subcellularLocation>
    <text evidence="5">Associated with two foci at the outer edges of the nucleoid region in young cells, and at four foci within both cell halves in older cells.</text>
</comment>
<gene>
    <name evidence="5" type="primary">scpA</name>
    <name evidence="6" type="ORF">SAMN05428946_0119</name>
</gene>
<dbReference type="EMBL" id="FTPL01000001">
    <property type="protein sequence ID" value="SIT66718.1"/>
    <property type="molecule type" value="Genomic_DNA"/>
</dbReference>
<evidence type="ECO:0000313" key="6">
    <source>
        <dbReference type="EMBL" id="SIT66718.1"/>
    </source>
</evidence>
<dbReference type="Gene3D" id="6.10.250.2410">
    <property type="match status" value="1"/>
</dbReference>
<reference evidence="7" key="1">
    <citation type="submission" date="2017-01" db="EMBL/GenBank/DDBJ databases">
        <authorList>
            <person name="Varghese N."/>
            <person name="Submissions S."/>
        </authorList>
    </citation>
    <scope>NUCLEOTIDE SEQUENCE [LARGE SCALE GENOMIC DNA]</scope>
    <source>
        <strain evidence="7">MNA4</strain>
    </source>
</reference>
<evidence type="ECO:0000256" key="5">
    <source>
        <dbReference type="HAMAP-Rule" id="MF_01805"/>
    </source>
</evidence>
<dbReference type="RefSeq" id="WP_076756438.1">
    <property type="nucleotide sequence ID" value="NZ_FTPL01000001.1"/>
</dbReference>
<dbReference type="STRING" id="550447.SAMN05428946_0119"/>
<dbReference type="PANTHER" id="PTHR33969">
    <property type="entry name" value="SEGREGATION AND CONDENSATION PROTEIN A"/>
    <property type="match status" value="1"/>
</dbReference>
<evidence type="ECO:0000313" key="7">
    <source>
        <dbReference type="Proteomes" id="UP000187550"/>
    </source>
</evidence>
<dbReference type="GO" id="GO:0051301">
    <property type="term" value="P:cell division"/>
    <property type="evidence" value="ECO:0007669"/>
    <property type="project" value="UniProtKB-KW"/>
</dbReference>
<keyword evidence="2 5" id="KW-0159">Chromosome partition</keyword>
<evidence type="ECO:0000256" key="1">
    <source>
        <dbReference type="ARBA" id="ARBA00022618"/>
    </source>
</evidence>
<evidence type="ECO:0000256" key="3">
    <source>
        <dbReference type="ARBA" id="ARBA00023306"/>
    </source>
</evidence>
<dbReference type="GO" id="GO:0006260">
    <property type="term" value="P:DNA replication"/>
    <property type="evidence" value="ECO:0007669"/>
    <property type="project" value="UniProtKB-UniRule"/>
</dbReference>
<keyword evidence="1 5" id="KW-0132">Cell division</keyword>
<dbReference type="AlphaFoldDB" id="A0A1U7PKN7"/>
<evidence type="ECO:0000256" key="4">
    <source>
        <dbReference type="ARBA" id="ARBA00044777"/>
    </source>
</evidence>
<dbReference type="InterPro" id="IPR023093">
    <property type="entry name" value="ScpA-like_C"/>
</dbReference>
<dbReference type="Gene3D" id="1.10.10.580">
    <property type="entry name" value="Structural maintenance of chromosome 1. Chain E"/>
    <property type="match status" value="1"/>
</dbReference>
<comment type="function">
    <text evidence="5">Participates in chromosomal partition during cell division. May act via the formation of a condensin-like complex containing Smc and ScpB that pull DNA away from mid-cell into both cell halves.</text>
</comment>
<proteinExistence type="inferred from homology"/>
<dbReference type="InterPro" id="IPR003768">
    <property type="entry name" value="ScpA"/>
</dbReference>
<comment type="similarity">
    <text evidence="5">Belongs to the ScpA family.</text>
</comment>
<dbReference type="Proteomes" id="UP000187550">
    <property type="component" value="Unassembled WGS sequence"/>
</dbReference>
<organism evidence="6 7">
    <name type="scientific">Edaphobacillus lindanitolerans</name>
    <dbReference type="NCBI Taxonomy" id="550447"/>
    <lineage>
        <taxon>Bacteria</taxon>
        <taxon>Bacillati</taxon>
        <taxon>Bacillota</taxon>
        <taxon>Bacilli</taxon>
        <taxon>Bacillales</taxon>
        <taxon>Bacillaceae</taxon>
        <taxon>Edaphobacillus</taxon>
    </lineage>
</organism>
<dbReference type="HAMAP" id="MF_01805">
    <property type="entry name" value="ScpA"/>
    <property type="match status" value="1"/>
</dbReference>
<dbReference type="PANTHER" id="PTHR33969:SF2">
    <property type="entry name" value="SEGREGATION AND CONDENSATION PROTEIN A"/>
    <property type="match status" value="1"/>
</dbReference>